<dbReference type="InterPro" id="IPR053812">
    <property type="entry name" value="HTH_Sigma70_ECF-like"/>
</dbReference>
<dbReference type="GO" id="GO:0006352">
    <property type="term" value="P:DNA-templated transcription initiation"/>
    <property type="evidence" value="ECO:0007669"/>
    <property type="project" value="InterPro"/>
</dbReference>
<sequence>MPLPIPGPTPAPDPDEDERLLQRSAAELVPLLHADLHRLARRLRRRSAAGATLQTTALVHEVFLKLQGRPAWNDPSHFLRAAALAMRQVLVDEVRARLALRRGAGAEHLTLSAAESVCAADDADERVLRIDAALQGLGALSPRLRRTVECRYFAGYTEAETADALGVSVATVQRDWAKARAWLHREIADPA</sequence>
<evidence type="ECO:0000256" key="3">
    <source>
        <dbReference type="ARBA" id="ARBA00023163"/>
    </source>
</evidence>
<dbReference type="PANTHER" id="PTHR43133:SF39">
    <property type="entry name" value="SIMILAR TO RNA POLYMERASE SIGMA-E FACTOR"/>
    <property type="match status" value="1"/>
</dbReference>
<dbReference type="InterPro" id="IPR036388">
    <property type="entry name" value="WH-like_DNA-bd_sf"/>
</dbReference>
<dbReference type="InterPro" id="IPR011517">
    <property type="entry name" value="RNA_pol_sigma70_ECF-like"/>
</dbReference>
<evidence type="ECO:0000259" key="4">
    <source>
        <dbReference type="Pfam" id="PF07638"/>
    </source>
</evidence>
<protein>
    <recommendedName>
        <fullName evidence="4">RNA polymerase sigma-70 ECF-like HTH domain-containing protein</fullName>
    </recommendedName>
</protein>
<dbReference type="PANTHER" id="PTHR43133">
    <property type="entry name" value="RNA POLYMERASE ECF-TYPE SIGMA FACTO"/>
    <property type="match status" value="1"/>
</dbReference>
<evidence type="ECO:0000256" key="2">
    <source>
        <dbReference type="ARBA" id="ARBA00023082"/>
    </source>
</evidence>
<feature type="domain" description="RNA polymerase sigma-70 ECF-like HTH" evidence="4">
    <location>
        <begin position="25"/>
        <end position="188"/>
    </location>
</feature>
<dbReference type="EMBL" id="BBYR01000007">
    <property type="protein sequence ID" value="GAP34511.1"/>
    <property type="molecule type" value="Genomic_DNA"/>
</dbReference>
<keyword evidence="2" id="KW-0731">Sigma factor</keyword>
<evidence type="ECO:0000256" key="1">
    <source>
        <dbReference type="ARBA" id="ARBA00023015"/>
    </source>
</evidence>
<accession>A0A0K8NVU8</accession>
<keyword evidence="3" id="KW-0804">Transcription</keyword>
<dbReference type="InterPro" id="IPR013324">
    <property type="entry name" value="RNA_pol_sigma_r3/r4-like"/>
</dbReference>
<evidence type="ECO:0000313" key="5">
    <source>
        <dbReference type="EMBL" id="GAP34511.1"/>
    </source>
</evidence>
<dbReference type="Pfam" id="PF07638">
    <property type="entry name" value="Sigma70_ECF"/>
    <property type="match status" value="1"/>
</dbReference>
<name>A0A0K8NVU8_PISS1</name>
<dbReference type="NCBIfam" id="TIGR02999">
    <property type="entry name" value="Sig-70_X6"/>
    <property type="match status" value="1"/>
</dbReference>
<dbReference type="Proteomes" id="UP000037660">
    <property type="component" value="Unassembled WGS sequence"/>
</dbReference>
<reference evidence="5 6" key="2">
    <citation type="journal article" date="2016" name="Science">
        <title>A bacterium that degrades and assimilates poly(ethylene terephthalate).</title>
        <authorList>
            <person name="Yoshida S."/>
            <person name="Hiraga K."/>
            <person name="Takehana T."/>
            <person name="Taniguchi I."/>
            <person name="Yamaji H."/>
            <person name="Maeda Y."/>
            <person name="Toyohara K."/>
            <person name="Miyamoto K."/>
            <person name="Kimura Y."/>
            <person name="Oda K."/>
        </authorList>
    </citation>
    <scope>NUCLEOTIDE SEQUENCE [LARGE SCALE GENOMIC DNA]</scope>
    <source>
        <strain evidence="6">NBRC 110686 / TISTR 2288 / 201-F6</strain>
    </source>
</reference>
<dbReference type="AlphaFoldDB" id="A0A0K8NVU8"/>
<dbReference type="NCBIfam" id="TIGR02937">
    <property type="entry name" value="sigma70-ECF"/>
    <property type="match status" value="1"/>
</dbReference>
<dbReference type="Gene3D" id="1.10.10.10">
    <property type="entry name" value="Winged helix-like DNA-binding domain superfamily/Winged helix DNA-binding domain"/>
    <property type="match status" value="1"/>
</dbReference>
<dbReference type="STRING" id="1547922.ISF6_4686"/>
<gene>
    <name evidence="5" type="ORF">ISF6_4686</name>
</gene>
<keyword evidence="6" id="KW-1185">Reference proteome</keyword>
<dbReference type="OrthoDB" id="8654550at2"/>
<reference evidence="6" key="1">
    <citation type="submission" date="2015-07" db="EMBL/GenBank/DDBJ databases">
        <title>Discovery of a poly(ethylene terephthalate assimilation.</title>
        <authorList>
            <person name="Yoshida S."/>
            <person name="Hiraga K."/>
            <person name="Takehana T."/>
            <person name="Taniguchi I."/>
            <person name="Yamaji H."/>
            <person name="Maeda Y."/>
            <person name="Toyohara K."/>
            <person name="Miyamoto K."/>
            <person name="Kimura Y."/>
            <person name="Oda K."/>
        </authorList>
    </citation>
    <scope>NUCLEOTIDE SEQUENCE [LARGE SCALE GENOMIC DNA]</scope>
    <source>
        <strain evidence="6">NBRC 110686 / TISTR 2288 / 201-F6</strain>
    </source>
</reference>
<dbReference type="GO" id="GO:0016987">
    <property type="term" value="F:sigma factor activity"/>
    <property type="evidence" value="ECO:0007669"/>
    <property type="project" value="UniProtKB-KW"/>
</dbReference>
<organism evidence="5 6">
    <name type="scientific">Piscinibacter sakaiensis</name>
    <name type="common">Ideonella sakaiensis</name>
    <dbReference type="NCBI Taxonomy" id="1547922"/>
    <lineage>
        <taxon>Bacteria</taxon>
        <taxon>Pseudomonadati</taxon>
        <taxon>Pseudomonadota</taxon>
        <taxon>Betaproteobacteria</taxon>
        <taxon>Burkholderiales</taxon>
        <taxon>Sphaerotilaceae</taxon>
        <taxon>Piscinibacter</taxon>
    </lineage>
</organism>
<dbReference type="InterPro" id="IPR014284">
    <property type="entry name" value="RNA_pol_sigma-70_dom"/>
</dbReference>
<keyword evidence="1" id="KW-0805">Transcription regulation</keyword>
<evidence type="ECO:0000313" key="6">
    <source>
        <dbReference type="Proteomes" id="UP000037660"/>
    </source>
</evidence>
<dbReference type="InterPro" id="IPR039425">
    <property type="entry name" value="RNA_pol_sigma-70-like"/>
</dbReference>
<comment type="caution">
    <text evidence="5">The sequence shown here is derived from an EMBL/GenBank/DDBJ whole genome shotgun (WGS) entry which is preliminary data.</text>
</comment>
<proteinExistence type="predicted"/>
<dbReference type="SUPFAM" id="SSF88659">
    <property type="entry name" value="Sigma3 and sigma4 domains of RNA polymerase sigma factors"/>
    <property type="match status" value="1"/>
</dbReference>
<dbReference type="RefSeq" id="WP_054018617.1">
    <property type="nucleotide sequence ID" value="NZ_BBYR01000007.1"/>
</dbReference>